<sequence length="43" mass="4962">MLWTDVVQRYVFSGKNGVNAWKIYALHGSFRQSATKKCKVFVP</sequence>
<evidence type="ECO:0000313" key="2">
    <source>
        <dbReference type="Proteomes" id="UP000007820"/>
    </source>
</evidence>
<dbReference type="EMBL" id="AFPW01000019">
    <property type="protein sequence ID" value="EGQ14619.1"/>
    <property type="molecule type" value="Genomic_DNA"/>
</dbReference>
<protein>
    <submittedName>
        <fullName evidence="1">Uncharacterized protein</fullName>
    </submittedName>
</protein>
<reference evidence="1 2" key="1">
    <citation type="submission" date="2011-04" db="EMBL/GenBank/DDBJ databases">
        <authorList>
            <person name="Muzny D."/>
            <person name="Qin X."/>
            <person name="Deng J."/>
            <person name="Jiang H."/>
            <person name="Liu Y."/>
            <person name="Qu J."/>
            <person name="Song X.-Z."/>
            <person name="Zhang L."/>
            <person name="Thornton R."/>
            <person name="Coyle M."/>
            <person name="Francisco L."/>
            <person name="Jackson L."/>
            <person name="Javaid M."/>
            <person name="Korchina V."/>
            <person name="Kovar C."/>
            <person name="Mata R."/>
            <person name="Mathew T."/>
            <person name="Ngo R."/>
            <person name="Nguyen L."/>
            <person name="Nguyen N."/>
            <person name="Okwuonu G."/>
            <person name="Ongeri F."/>
            <person name="Pham C."/>
            <person name="Simmons D."/>
            <person name="Wilczek-Boney K."/>
            <person name="Hale W."/>
            <person name="Jakkamsetti A."/>
            <person name="Pham P."/>
            <person name="Ruth R."/>
            <person name="San Lucas F."/>
            <person name="Warren J."/>
            <person name="Zhang J."/>
            <person name="Zhao Z."/>
            <person name="Zhou C."/>
            <person name="Zhu D."/>
            <person name="Lee S."/>
            <person name="Bess C."/>
            <person name="Blankenburg K."/>
            <person name="Forbes L."/>
            <person name="Fu Q."/>
            <person name="Gubbala S."/>
            <person name="Hirani K."/>
            <person name="Jayaseelan J.C."/>
            <person name="Lara F."/>
            <person name="Munidasa M."/>
            <person name="Palculict T."/>
            <person name="Patil S."/>
            <person name="Pu L.-L."/>
            <person name="Saada N."/>
            <person name="Tang L."/>
            <person name="Weissenberger G."/>
            <person name="Zhu Y."/>
            <person name="Hemphill L."/>
            <person name="Shang Y."/>
            <person name="Youmans B."/>
            <person name="Ayvaz T."/>
            <person name="Ross M."/>
            <person name="Santibanez J."/>
            <person name="Aqrawi P."/>
            <person name="Gross S."/>
            <person name="Joshi V."/>
            <person name="Fowler G."/>
            <person name="Nazareth L."/>
            <person name="Reid J."/>
            <person name="Worley K."/>
            <person name="Petrosino J."/>
            <person name="Highlander S."/>
            <person name="Gibbs R."/>
        </authorList>
    </citation>
    <scope>NUCLEOTIDE SEQUENCE [LARGE SCALE GENOMIC DNA]</scope>
    <source>
        <strain evidence="1 2">DSM 3688</strain>
    </source>
</reference>
<evidence type="ECO:0000313" key="1">
    <source>
        <dbReference type="EMBL" id="EGQ14619.1"/>
    </source>
</evidence>
<gene>
    <name evidence="1" type="ORF">HMPREF9136_1296</name>
</gene>
<dbReference type="Proteomes" id="UP000007820">
    <property type="component" value="Unassembled WGS sequence"/>
</dbReference>
<name>F9D368_PREDD</name>
<organism evidence="1 2">
    <name type="scientific">Prevotella dentalis (strain ATCC 49559 / DSM 3688 / JCM 13448 / NCTC 12043 / ES 2772)</name>
    <name type="common">Mitsuokella dentalis</name>
    <dbReference type="NCBI Taxonomy" id="908937"/>
    <lineage>
        <taxon>Bacteria</taxon>
        <taxon>Pseudomonadati</taxon>
        <taxon>Bacteroidota</taxon>
        <taxon>Bacteroidia</taxon>
        <taxon>Bacteroidales</taxon>
        <taxon>Prevotellaceae</taxon>
        <taxon>Prevotella</taxon>
    </lineage>
</organism>
<accession>F9D368</accession>
<proteinExistence type="predicted"/>
<comment type="caution">
    <text evidence="1">The sequence shown here is derived from an EMBL/GenBank/DDBJ whole genome shotgun (WGS) entry which is preliminary data.</text>
</comment>
<dbReference type="AlphaFoldDB" id="F9D368"/>